<dbReference type="SUPFAM" id="SSF55961">
    <property type="entry name" value="Bet v1-like"/>
    <property type="match status" value="1"/>
</dbReference>
<dbReference type="EMBL" id="CP002545">
    <property type="protein sequence ID" value="ADY52945.1"/>
    <property type="molecule type" value="Genomic_DNA"/>
</dbReference>
<dbReference type="OrthoDB" id="384974at2"/>
<keyword evidence="2" id="KW-1185">Reference proteome</keyword>
<accession>F0SE19</accession>
<dbReference type="STRING" id="762903.Pedsa_2397"/>
<dbReference type="InterPro" id="IPR023393">
    <property type="entry name" value="START-like_dom_sf"/>
</dbReference>
<dbReference type="AlphaFoldDB" id="F0SE19"/>
<dbReference type="eggNOG" id="COG3832">
    <property type="taxonomic scope" value="Bacteria"/>
</dbReference>
<sequence length="149" mass="17179">MKRKQFKITIHAGIEKVYNTMLGKATFKQWTAEFNPTSDFDGSWDKNSKILFTGINKEGKREGMIGLIEENIPNKFVSIKYIGILSGDREVTEGPEIEGWANTYENYSFDGNDSQTTLTVEMDIQDQWIDYFDKTYPKALERLKLLCEA</sequence>
<dbReference type="Proteomes" id="UP000000310">
    <property type="component" value="Chromosome"/>
</dbReference>
<evidence type="ECO:0000313" key="1">
    <source>
        <dbReference type="EMBL" id="ADY52945.1"/>
    </source>
</evidence>
<proteinExistence type="predicted"/>
<reference evidence="2" key="2">
    <citation type="submission" date="2011-02" db="EMBL/GenBank/DDBJ databases">
        <title>The complete genome of Pedobacter saltans DSM 12145.</title>
        <authorList>
            <consortium name="US DOE Joint Genome Institute (JGI-PGF)"/>
            <person name="Lucas S."/>
            <person name="Copeland A."/>
            <person name="Lapidus A."/>
            <person name="Bruce D."/>
            <person name="Goodwin L."/>
            <person name="Pitluck S."/>
            <person name="Kyrpides N."/>
            <person name="Mavromatis K."/>
            <person name="Pagani I."/>
            <person name="Ivanova N."/>
            <person name="Ovchinnikova G."/>
            <person name="Lu M."/>
            <person name="Detter J.C."/>
            <person name="Han C."/>
            <person name="Land M."/>
            <person name="Hauser L."/>
            <person name="Markowitz V."/>
            <person name="Cheng J.-F."/>
            <person name="Hugenholtz P."/>
            <person name="Woyke T."/>
            <person name="Wu D."/>
            <person name="Tindall B."/>
            <person name="Pomrenke H.G."/>
            <person name="Brambilla E."/>
            <person name="Klenk H.-P."/>
            <person name="Eisen J.A."/>
        </authorList>
    </citation>
    <scope>NUCLEOTIDE SEQUENCE [LARGE SCALE GENOMIC DNA]</scope>
    <source>
        <strain evidence="2">ATCC 51119 / DSM 12145 / JCM 21818 / LMG 10337 / NBRC 100064 / NCIMB 13643</strain>
    </source>
</reference>
<evidence type="ECO:0008006" key="3">
    <source>
        <dbReference type="Google" id="ProtNLM"/>
    </source>
</evidence>
<organism evidence="1 2">
    <name type="scientific">Pseudopedobacter saltans (strain ATCC 51119 / DSM 12145 / JCM 21818 / CCUG 39354 / LMG 10337 / NBRC 100064 / NCIMB 13643)</name>
    <name type="common">Pedobacter saltans</name>
    <dbReference type="NCBI Taxonomy" id="762903"/>
    <lineage>
        <taxon>Bacteria</taxon>
        <taxon>Pseudomonadati</taxon>
        <taxon>Bacteroidota</taxon>
        <taxon>Sphingobacteriia</taxon>
        <taxon>Sphingobacteriales</taxon>
        <taxon>Sphingobacteriaceae</taxon>
        <taxon>Pseudopedobacter</taxon>
    </lineage>
</organism>
<protein>
    <recommendedName>
        <fullName evidence="3">Tungsten formylmethanofuran dehydrogenase</fullName>
    </recommendedName>
</protein>
<dbReference type="Gene3D" id="3.30.530.20">
    <property type="match status" value="1"/>
</dbReference>
<name>F0SE19_PSESL</name>
<gene>
    <name evidence="1" type="ordered locus">Pedsa_2397</name>
</gene>
<evidence type="ECO:0000313" key="2">
    <source>
        <dbReference type="Proteomes" id="UP000000310"/>
    </source>
</evidence>
<dbReference type="RefSeq" id="WP_013633430.1">
    <property type="nucleotide sequence ID" value="NC_015177.1"/>
</dbReference>
<reference evidence="1 2" key="1">
    <citation type="journal article" date="2011" name="Stand. Genomic Sci.">
        <title>Complete genome sequence of the gliding, heparinolytic Pedobacter saltans type strain (113).</title>
        <authorList>
            <person name="Liolios K."/>
            <person name="Sikorski J."/>
            <person name="Lu M."/>
            <person name="Nolan M."/>
            <person name="Lapidus A."/>
            <person name="Lucas S."/>
            <person name="Hammon N."/>
            <person name="Deshpande S."/>
            <person name="Cheng J.F."/>
            <person name="Tapia R."/>
            <person name="Han C."/>
            <person name="Goodwin L."/>
            <person name="Pitluck S."/>
            <person name="Huntemann M."/>
            <person name="Ivanova N."/>
            <person name="Pagani I."/>
            <person name="Mavromatis K."/>
            <person name="Ovchinikova G."/>
            <person name="Pati A."/>
            <person name="Chen A."/>
            <person name="Palaniappan K."/>
            <person name="Land M."/>
            <person name="Hauser L."/>
            <person name="Brambilla E.M."/>
            <person name="Kotsyurbenko O."/>
            <person name="Rohde M."/>
            <person name="Tindall B.J."/>
            <person name="Abt B."/>
            <person name="Goker M."/>
            <person name="Detter J.C."/>
            <person name="Woyke T."/>
            <person name="Bristow J."/>
            <person name="Eisen J.A."/>
            <person name="Markowitz V."/>
            <person name="Hugenholtz P."/>
            <person name="Klenk H.P."/>
            <person name="Kyrpides N.C."/>
        </authorList>
    </citation>
    <scope>NUCLEOTIDE SEQUENCE [LARGE SCALE GENOMIC DNA]</scope>
    <source>
        <strain evidence="2">ATCC 51119 / DSM 12145 / JCM 21818 / LMG 10337 / NBRC 100064 / NCIMB 13643</strain>
    </source>
</reference>
<dbReference type="KEGG" id="psn:Pedsa_2397"/>
<dbReference type="HOGENOM" id="CLU_146109_0_0_10"/>